<name>A0A5C3QPL8_9AGAR</name>
<evidence type="ECO:0000256" key="1">
    <source>
        <dbReference type="SAM" id="MobiDB-lite"/>
    </source>
</evidence>
<dbReference type="EMBL" id="ML178819">
    <property type="protein sequence ID" value="TFL03916.1"/>
    <property type="molecule type" value="Genomic_DNA"/>
</dbReference>
<accession>A0A5C3QPL8</accession>
<keyword evidence="4" id="KW-1185">Reference proteome</keyword>
<feature type="chain" id="PRO_5023061265" evidence="2">
    <location>
        <begin position="22"/>
        <end position="133"/>
    </location>
</feature>
<reference evidence="3 4" key="1">
    <citation type="journal article" date="2019" name="Nat. Ecol. Evol.">
        <title>Megaphylogeny resolves global patterns of mushroom evolution.</title>
        <authorList>
            <person name="Varga T."/>
            <person name="Krizsan K."/>
            <person name="Foldi C."/>
            <person name="Dima B."/>
            <person name="Sanchez-Garcia M."/>
            <person name="Sanchez-Ramirez S."/>
            <person name="Szollosi G.J."/>
            <person name="Szarkandi J.G."/>
            <person name="Papp V."/>
            <person name="Albert L."/>
            <person name="Andreopoulos W."/>
            <person name="Angelini C."/>
            <person name="Antonin V."/>
            <person name="Barry K.W."/>
            <person name="Bougher N.L."/>
            <person name="Buchanan P."/>
            <person name="Buyck B."/>
            <person name="Bense V."/>
            <person name="Catcheside P."/>
            <person name="Chovatia M."/>
            <person name="Cooper J."/>
            <person name="Damon W."/>
            <person name="Desjardin D."/>
            <person name="Finy P."/>
            <person name="Geml J."/>
            <person name="Haridas S."/>
            <person name="Hughes K."/>
            <person name="Justo A."/>
            <person name="Karasinski D."/>
            <person name="Kautmanova I."/>
            <person name="Kiss B."/>
            <person name="Kocsube S."/>
            <person name="Kotiranta H."/>
            <person name="LaButti K.M."/>
            <person name="Lechner B.E."/>
            <person name="Liimatainen K."/>
            <person name="Lipzen A."/>
            <person name="Lukacs Z."/>
            <person name="Mihaltcheva S."/>
            <person name="Morgado L.N."/>
            <person name="Niskanen T."/>
            <person name="Noordeloos M.E."/>
            <person name="Ohm R.A."/>
            <person name="Ortiz-Santana B."/>
            <person name="Ovrebo C."/>
            <person name="Racz N."/>
            <person name="Riley R."/>
            <person name="Savchenko A."/>
            <person name="Shiryaev A."/>
            <person name="Soop K."/>
            <person name="Spirin V."/>
            <person name="Szebenyi C."/>
            <person name="Tomsovsky M."/>
            <person name="Tulloss R.E."/>
            <person name="Uehling J."/>
            <person name="Grigoriev I.V."/>
            <person name="Vagvolgyi C."/>
            <person name="Papp T."/>
            <person name="Martin F.M."/>
            <person name="Miettinen O."/>
            <person name="Hibbett D.S."/>
            <person name="Nagy L.G."/>
        </authorList>
    </citation>
    <scope>NUCLEOTIDE SEQUENCE [LARGE SCALE GENOMIC DNA]</scope>
    <source>
        <strain evidence="3 4">CBS 309.79</strain>
    </source>
</reference>
<gene>
    <name evidence="3" type="ORF">BDV98DRAFT_590791</name>
</gene>
<sequence length="133" mass="15387">MHFPTPLIALFSLVLAHSTFAAPVGSEETSYFLLPRDDNAYYRLAHHNKGDGDRNDREYRVLPIYYHGAPNDDATWDRREYRPSRPRNRKPVVPKPAQRYPVNVGKPVPSTNQPNTNQGYPDNFEGTGWYNLW</sequence>
<proteinExistence type="predicted"/>
<feature type="signal peptide" evidence="2">
    <location>
        <begin position="1"/>
        <end position="21"/>
    </location>
</feature>
<feature type="region of interest" description="Disordered" evidence="1">
    <location>
        <begin position="70"/>
        <end position="123"/>
    </location>
</feature>
<organism evidence="3 4">
    <name type="scientific">Pterulicium gracile</name>
    <dbReference type="NCBI Taxonomy" id="1884261"/>
    <lineage>
        <taxon>Eukaryota</taxon>
        <taxon>Fungi</taxon>
        <taxon>Dikarya</taxon>
        <taxon>Basidiomycota</taxon>
        <taxon>Agaricomycotina</taxon>
        <taxon>Agaricomycetes</taxon>
        <taxon>Agaricomycetidae</taxon>
        <taxon>Agaricales</taxon>
        <taxon>Pleurotineae</taxon>
        <taxon>Pterulaceae</taxon>
        <taxon>Pterulicium</taxon>
    </lineage>
</organism>
<evidence type="ECO:0000256" key="2">
    <source>
        <dbReference type="SAM" id="SignalP"/>
    </source>
</evidence>
<feature type="compositionally biased region" description="Polar residues" evidence="1">
    <location>
        <begin position="109"/>
        <end position="120"/>
    </location>
</feature>
<evidence type="ECO:0000313" key="4">
    <source>
        <dbReference type="Proteomes" id="UP000305067"/>
    </source>
</evidence>
<dbReference type="AlphaFoldDB" id="A0A5C3QPL8"/>
<protein>
    <submittedName>
        <fullName evidence="3">Uncharacterized protein</fullName>
    </submittedName>
</protein>
<dbReference type="Proteomes" id="UP000305067">
    <property type="component" value="Unassembled WGS sequence"/>
</dbReference>
<keyword evidence="2" id="KW-0732">Signal</keyword>
<evidence type="ECO:0000313" key="3">
    <source>
        <dbReference type="EMBL" id="TFL03916.1"/>
    </source>
</evidence>